<dbReference type="PROSITE" id="PS51318">
    <property type="entry name" value="TAT"/>
    <property type="match status" value="1"/>
</dbReference>
<organism evidence="1 2">
    <name type="scientific">Novipirellula artificiosorum</name>
    <dbReference type="NCBI Taxonomy" id="2528016"/>
    <lineage>
        <taxon>Bacteria</taxon>
        <taxon>Pseudomonadati</taxon>
        <taxon>Planctomycetota</taxon>
        <taxon>Planctomycetia</taxon>
        <taxon>Pirellulales</taxon>
        <taxon>Pirellulaceae</taxon>
        <taxon>Novipirellula</taxon>
    </lineage>
</organism>
<dbReference type="InterPro" id="IPR006311">
    <property type="entry name" value="TAT_signal"/>
</dbReference>
<keyword evidence="2" id="KW-1185">Reference proteome</keyword>
<reference evidence="1 2" key="1">
    <citation type="submission" date="2019-02" db="EMBL/GenBank/DDBJ databases">
        <title>Deep-cultivation of Planctomycetes and their phenomic and genomic characterization uncovers novel biology.</title>
        <authorList>
            <person name="Wiegand S."/>
            <person name="Jogler M."/>
            <person name="Boedeker C."/>
            <person name="Pinto D."/>
            <person name="Vollmers J."/>
            <person name="Rivas-Marin E."/>
            <person name="Kohn T."/>
            <person name="Peeters S.H."/>
            <person name="Heuer A."/>
            <person name="Rast P."/>
            <person name="Oberbeckmann S."/>
            <person name="Bunk B."/>
            <person name="Jeske O."/>
            <person name="Meyerdierks A."/>
            <person name="Storesund J.E."/>
            <person name="Kallscheuer N."/>
            <person name="Luecker S."/>
            <person name="Lage O.M."/>
            <person name="Pohl T."/>
            <person name="Merkel B.J."/>
            <person name="Hornburger P."/>
            <person name="Mueller R.-W."/>
            <person name="Bruemmer F."/>
            <person name="Labrenz M."/>
            <person name="Spormann A.M."/>
            <person name="Op Den Camp H."/>
            <person name="Overmann J."/>
            <person name="Amann R."/>
            <person name="Jetten M.S.M."/>
            <person name="Mascher T."/>
            <person name="Medema M.H."/>
            <person name="Devos D.P."/>
            <person name="Kaster A.-K."/>
            <person name="Ovreas L."/>
            <person name="Rohde M."/>
            <person name="Galperin M.Y."/>
            <person name="Jogler C."/>
        </authorList>
    </citation>
    <scope>NUCLEOTIDE SEQUENCE [LARGE SCALE GENOMIC DNA]</scope>
    <source>
        <strain evidence="1 2">Poly41</strain>
    </source>
</reference>
<comment type="caution">
    <text evidence="1">The sequence shown here is derived from an EMBL/GenBank/DDBJ whole genome shotgun (WGS) entry which is preliminary data.</text>
</comment>
<evidence type="ECO:0000313" key="1">
    <source>
        <dbReference type="EMBL" id="TWU40657.1"/>
    </source>
</evidence>
<protein>
    <submittedName>
        <fullName evidence="1">Uncharacterized protein</fullName>
    </submittedName>
</protein>
<dbReference type="EMBL" id="SJPV01000002">
    <property type="protein sequence ID" value="TWU40657.1"/>
    <property type="molecule type" value="Genomic_DNA"/>
</dbReference>
<evidence type="ECO:0000313" key="2">
    <source>
        <dbReference type="Proteomes" id="UP000319143"/>
    </source>
</evidence>
<sequence length="76" mass="8121">MNPCPQNKPSRRTVLKSIGVTTTLAASGLLQSTIYAGPSKASCNEPETYLSGYFLPLEITPSSLNSRSLRSRTACS</sequence>
<dbReference type="Proteomes" id="UP000319143">
    <property type="component" value="Unassembled WGS sequence"/>
</dbReference>
<name>A0A5C6DXU0_9BACT</name>
<accession>A0A5C6DXU0</accession>
<dbReference type="AlphaFoldDB" id="A0A5C6DXU0"/>
<proteinExistence type="predicted"/>
<gene>
    <name evidence="1" type="ORF">Poly41_14910</name>
</gene>